<keyword evidence="2" id="KW-0812">Transmembrane</keyword>
<gene>
    <name evidence="3" type="ORF">BOTBODRAFT_170970</name>
</gene>
<sequence length="262" mass="28082">MTSRSHSFRGPARALFLAAHAFSASALAPRATHSAYLAVTTLAALSWASISWLTSSPSSQPPLSQAPFSRFSVTFALMLTVLFFAAPILTAPPHTYHSRDLVLAALLPMAPTLAVTTLTMTTLAVTVSWPPLVLSVLAAPVWWPLYQHSCGPRSRDSRSPTLCHGSRLREHRTHGFPSRLLPSPHSRGFVSCDPHPRGARSRPHLRISCPAALVLAPFLAARALMATIIASQILVLASQPPFSPPSSRRFHSPGPTLAASLS</sequence>
<reference evidence="4" key="1">
    <citation type="journal article" date="2014" name="Proc. Natl. Acad. Sci. U.S.A.">
        <title>Extensive sampling of basidiomycete genomes demonstrates inadequacy of the white-rot/brown-rot paradigm for wood decay fungi.</title>
        <authorList>
            <person name="Riley R."/>
            <person name="Salamov A.A."/>
            <person name="Brown D.W."/>
            <person name="Nagy L.G."/>
            <person name="Floudas D."/>
            <person name="Held B.W."/>
            <person name="Levasseur A."/>
            <person name="Lombard V."/>
            <person name="Morin E."/>
            <person name="Otillar R."/>
            <person name="Lindquist E.A."/>
            <person name="Sun H."/>
            <person name="LaButti K.M."/>
            <person name="Schmutz J."/>
            <person name="Jabbour D."/>
            <person name="Luo H."/>
            <person name="Baker S.E."/>
            <person name="Pisabarro A.G."/>
            <person name="Walton J.D."/>
            <person name="Blanchette R.A."/>
            <person name="Henrissat B."/>
            <person name="Martin F."/>
            <person name="Cullen D."/>
            <person name="Hibbett D.S."/>
            <person name="Grigoriev I.V."/>
        </authorList>
    </citation>
    <scope>NUCLEOTIDE SEQUENCE [LARGE SCALE GENOMIC DNA]</scope>
    <source>
        <strain evidence="4">FD-172 SS1</strain>
    </source>
</reference>
<evidence type="ECO:0000313" key="3">
    <source>
        <dbReference type="EMBL" id="KDQ19000.1"/>
    </source>
</evidence>
<dbReference type="Proteomes" id="UP000027195">
    <property type="component" value="Unassembled WGS sequence"/>
</dbReference>
<protein>
    <submittedName>
        <fullName evidence="3">Uncharacterized protein</fullName>
    </submittedName>
</protein>
<evidence type="ECO:0000256" key="2">
    <source>
        <dbReference type="SAM" id="Phobius"/>
    </source>
</evidence>
<evidence type="ECO:0000256" key="1">
    <source>
        <dbReference type="SAM" id="MobiDB-lite"/>
    </source>
</evidence>
<feature type="transmembrane region" description="Helical" evidence="2">
    <location>
        <begin position="211"/>
        <end position="237"/>
    </location>
</feature>
<dbReference type="AlphaFoldDB" id="A0A067MWB5"/>
<feature type="region of interest" description="Disordered" evidence="1">
    <location>
        <begin position="243"/>
        <end position="262"/>
    </location>
</feature>
<proteinExistence type="predicted"/>
<organism evidence="3 4">
    <name type="scientific">Botryobasidium botryosum (strain FD-172 SS1)</name>
    <dbReference type="NCBI Taxonomy" id="930990"/>
    <lineage>
        <taxon>Eukaryota</taxon>
        <taxon>Fungi</taxon>
        <taxon>Dikarya</taxon>
        <taxon>Basidiomycota</taxon>
        <taxon>Agaricomycotina</taxon>
        <taxon>Agaricomycetes</taxon>
        <taxon>Cantharellales</taxon>
        <taxon>Botryobasidiaceae</taxon>
        <taxon>Botryobasidium</taxon>
    </lineage>
</organism>
<dbReference type="InParanoid" id="A0A067MWB5"/>
<feature type="transmembrane region" description="Helical" evidence="2">
    <location>
        <begin position="101"/>
        <end position="123"/>
    </location>
</feature>
<keyword evidence="4" id="KW-1185">Reference proteome</keyword>
<dbReference type="HOGENOM" id="CLU_1061700_0_0_1"/>
<name>A0A067MWB5_BOTB1</name>
<feature type="transmembrane region" description="Helical" evidence="2">
    <location>
        <begin position="67"/>
        <end position="89"/>
    </location>
</feature>
<dbReference type="EMBL" id="KL198020">
    <property type="protein sequence ID" value="KDQ19000.1"/>
    <property type="molecule type" value="Genomic_DNA"/>
</dbReference>
<keyword evidence="2" id="KW-0472">Membrane</keyword>
<accession>A0A067MWB5</accession>
<feature type="transmembrane region" description="Helical" evidence="2">
    <location>
        <begin position="129"/>
        <end position="146"/>
    </location>
</feature>
<evidence type="ECO:0000313" key="4">
    <source>
        <dbReference type="Proteomes" id="UP000027195"/>
    </source>
</evidence>
<keyword evidence="2" id="KW-1133">Transmembrane helix</keyword>